<evidence type="ECO:0000313" key="2">
    <source>
        <dbReference type="Proteomes" id="UP000008694"/>
    </source>
</evidence>
<dbReference type="EMBL" id="GL348714">
    <property type="protein sequence ID" value="EFH63349.1"/>
    <property type="molecule type" value="Genomic_DNA"/>
</dbReference>
<dbReference type="STRING" id="81972.D7KUW7"/>
<protein>
    <submittedName>
        <fullName evidence="1">Uncharacterized protein</fullName>
    </submittedName>
</protein>
<reference evidence="2" key="1">
    <citation type="journal article" date="2011" name="Nat. Genet.">
        <title>The Arabidopsis lyrata genome sequence and the basis of rapid genome size change.</title>
        <authorList>
            <person name="Hu T.T."/>
            <person name="Pattyn P."/>
            <person name="Bakker E.G."/>
            <person name="Cao J."/>
            <person name="Cheng J.-F."/>
            <person name="Clark R.M."/>
            <person name="Fahlgren N."/>
            <person name="Fawcett J.A."/>
            <person name="Grimwood J."/>
            <person name="Gundlach H."/>
            <person name="Haberer G."/>
            <person name="Hollister J.D."/>
            <person name="Ossowski S."/>
            <person name="Ottilar R.P."/>
            <person name="Salamov A.A."/>
            <person name="Schneeberger K."/>
            <person name="Spannagl M."/>
            <person name="Wang X."/>
            <person name="Yang L."/>
            <person name="Nasrallah M.E."/>
            <person name="Bergelson J."/>
            <person name="Carrington J.C."/>
            <person name="Gaut B.S."/>
            <person name="Schmutz J."/>
            <person name="Mayer K.F.X."/>
            <person name="Van de Peer Y."/>
            <person name="Grigoriev I.V."/>
            <person name="Nordborg M."/>
            <person name="Weigel D."/>
            <person name="Guo Y.-L."/>
        </authorList>
    </citation>
    <scope>NUCLEOTIDE SEQUENCE [LARGE SCALE GENOMIC DNA]</scope>
    <source>
        <strain evidence="2">cv. MN47</strain>
    </source>
</reference>
<keyword evidence="2" id="KW-1185">Reference proteome</keyword>
<dbReference type="AlphaFoldDB" id="D7KUW7"/>
<dbReference type="Proteomes" id="UP000008694">
    <property type="component" value="Unassembled WGS sequence"/>
</dbReference>
<organism evidence="2">
    <name type="scientific">Arabidopsis lyrata subsp. lyrata</name>
    <name type="common">Lyre-leaved rock-cress</name>
    <dbReference type="NCBI Taxonomy" id="81972"/>
    <lineage>
        <taxon>Eukaryota</taxon>
        <taxon>Viridiplantae</taxon>
        <taxon>Streptophyta</taxon>
        <taxon>Embryophyta</taxon>
        <taxon>Tracheophyta</taxon>
        <taxon>Spermatophyta</taxon>
        <taxon>Magnoliopsida</taxon>
        <taxon>eudicotyledons</taxon>
        <taxon>Gunneridae</taxon>
        <taxon>Pentapetalae</taxon>
        <taxon>rosids</taxon>
        <taxon>malvids</taxon>
        <taxon>Brassicales</taxon>
        <taxon>Brassicaceae</taxon>
        <taxon>Camelineae</taxon>
        <taxon>Arabidopsis</taxon>
    </lineage>
</organism>
<gene>
    <name evidence="1" type="ORF">ARALYDRAFT_894410</name>
</gene>
<accession>D7KUW7</accession>
<proteinExistence type="predicted"/>
<dbReference type="eggNOG" id="KOG0065">
    <property type="taxonomic scope" value="Eukaryota"/>
</dbReference>
<name>D7KUW7_ARALL</name>
<dbReference type="Gramene" id="scaffold_201484.1">
    <property type="protein sequence ID" value="scaffold_201484.1"/>
    <property type="gene ID" value="scaffold_201484.1"/>
</dbReference>
<sequence length="79" mass="9575">MSSVQRHPVSHDSSHWCLVWSNFLTNRNKNQITIWWRWYYWEMHVVWKLYGLLTSQEGYKDSMVHISGIGNMSFKTLLK</sequence>
<dbReference type="HOGENOM" id="CLU_2609298_0_0_1"/>
<evidence type="ECO:0000313" key="1">
    <source>
        <dbReference type="EMBL" id="EFH63349.1"/>
    </source>
</evidence>